<feature type="non-terminal residue" evidence="2">
    <location>
        <position position="1"/>
    </location>
</feature>
<keyword evidence="3" id="KW-1185">Reference proteome</keyword>
<feature type="compositionally biased region" description="Basic residues" evidence="1">
    <location>
        <begin position="171"/>
        <end position="181"/>
    </location>
</feature>
<organism evidence="2 3">
    <name type="scientific">Stylosanthes scabra</name>
    <dbReference type="NCBI Taxonomy" id="79078"/>
    <lineage>
        <taxon>Eukaryota</taxon>
        <taxon>Viridiplantae</taxon>
        <taxon>Streptophyta</taxon>
        <taxon>Embryophyta</taxon>
        <taxon>Tracheophyta</taxon>
        <taxon>Spermatophyta</taxon>
        <taxon>Magnoliopsida</taxon>
        <taxon>eudicotyledons</taxon>
        <taxon>Gunneridae</taxon>
        <taxon>Pentapetalae</taxon>
        <taxon>rosids</taxon>
        <taxon>fabids</taxon>
        <taxon>Fabales</taxon>
        <taxon>Fabaceae</taxon>
        <taxon>Papilionoideae</taxon>
        <taxon>50 kb inversion clade</taxon>
        <taxon>dalbergioids sensu lato</taxon>
        <taxon>Dalbergieae</taxon>
        <taxon>Pterocarpus clade</taxon>
        <taxon>Stylosanthes</taxon>
    </lineage>
</organism>
<comment type="caution">
    <text evidence="2">The sequence shown here is derived from an EMBL/GenBank/DDBJ whole genome shotgun (WGS) entry which is preliminary data.</text>
</comment>
<accession>A0ABU6WU83</accession>
<proteinExistence type="predicted"/>
<reference evidence="2 3" key="1">
    <citation type="journal article" date="2023" name="Plants (Basel)">
        <title>Bridging the Gap: Combining Genomics and Transcriptomics Approaches to Understand Stylosanthes scabra, an Orphan Legume from the Brazilian Caatinga.</title>
        <authorList>
            <person name="Ferreira-Neto J.R.C."/>
            <person name="da Silva M.D."/>
            <person name="Binneck E."/>
            <person name="de Melo N.F."/>
            <person name="da Silva R.H."/>
            <person name="de Melo A.L.T.M."/>
            <person name="Pandolfi V."/>
            <person name="Bustamante F.O."/>
            <person name="Brasileiro-Vidal A.C."/>
            <person name="Benko-Iseppon A.M."/>
        </authorList>
    </citation>
    <scope>NUCLEOTIDE SEQUENCE [LARGE SCALE GENOMIC DNA]</scope>
    <source>
        <tissue evidence="2">Leaves</tissue>
    </source>
</reference>
<dbReference type="EMBL" id="JASCZI010183051">
    <property type="protein sequence ID" value="MED6188991.1"/>
    <property type="molecule type" value="Genomic_DNA"/>
</dbReference>
<evidence type="ECO:0000313" key="2">
    <source>
        <dbReference type="EMBL" id="MED6188991.1"/>
    </source>
</evidence>
<feature type="region of interest" description="Disordered" evidence="1">
    <location>
        <begin position="163"/>
        <end position="232"/>
    </location>
</feature>
<gene>
    <name evidence="2" type="ORF">PIB30_091229</name>
</gene>
<evidence type="ECO:0000256" key="1">
    <source>
        <dbReference type="SAM" id="MobiDB-lite"/>
    </source>
</evidence>
<evidence type="ECO:0000313" key="3">
    <source>
        <dbReference type="Proteomes" id="UP001341840"/>
    </source>
</evidence>
<sequence>STKTTLFFGQTPSLPPPFNLPVLASKHPPKSSALSSVHRRSSRVVCSSDRPCKAATASIVVPASHVVAQPPPFVAPASSSVLQAATAREVVVSFSDCPCSSHRRPLLKLHVAAAPSHPSQHPLLKLSGRKWNISSSGNNCDVALPNDSASVRSPEALPVAPAPRLPLPQRNTKKVAVRGRAKMRDVEELSEDDTPETATNAAEPSDGFKGEIQQVKKKKRRKKGRKCVEKEA</sequence>
<feature type="compositionally biased region" description="Basic residues" evidence="1">
    <location>
        <begin position="215"/>
        <end position="225"/>
    </location>
</feature>
<name>A0ABU6WU83_9FABA</name>
<dbReference type="Proteomes" id="UP001341840">
    <property type="component" value="Unassembled WGS sequence"/>
</dbReference>
<protein>
    <submittedName>
        <fullName evidence="2">Uncharacterized protein</fullName>
    </submittedName>
</protein>